<organism evidence="13 14">
    <name type="scientific">Uliginosibacterium flavum</name>
    <dbReference type="NCBI Taxonomy" id="1396831"/>
    <lineage>
        <taxon>Bacteria</taxon>
        <taxon>Pseudomonadati</taxon>
        <taxon>Pseudomonadota</taxon>
        <taxon>Betaproteobacteria</taxon>
        <taxon>Rhodocyclales</taxon>
        <taxon>Zoogloeaceae</taxon>
        <taxon>Uliginosibacterium</taxon>
    </lineage>
</organism>
<feature type="transmembrane region" description="Helical" evidence="11">
    <location>
        <begin position="102"/>
        <end position="120"/>
    </location>
</feature>
<keyword evidence="7" id="KW-0448">Lipopolysaccharide biosynthesis</keyword>
<dbReference type="Proteomes" id="UP001549691">
    <property type="component" value="Unassembled WGS sequence"/>
</dbReference>
<dbReference type="PANTHER" id="PTHR30561">
    <property type="entry name" value="SMR FAMILY PROTON-DEPENDENT DRUG EFFLUX TRANSPORTER SUGE"/>
    <property type="match status" value="1"/>
</dbReference>
<keyword evidence="2" id="KW-1003">Cell membrane</keyword>
<sequence>MNTLVLIVVSCVLTAIGQIAFKWGMLGFADMQISTGGLPRLLWQIFTTPSIIGGFIAFGLGAVLWLFALARAELSYAVPLASITYVLVLAAGVLLFKEPLSMVKLLGTGLVAAGVVLVSWTA</sequence>
<accession>A0ABV2TNI6</accession>
<comment type="caution">
    <text evidence="13">The sequence shown here is derived from an EMBL/GenBank/DDBJ whole genome shotgun (WGS) entry which is preliminary data.</text>
</comment>
<proteinExistence type="predicted"/>
<keyword evidence="10 11" id="KW-0472">Membrane</keyword>
<evidence type="ECO:0000313" key="14">
    <source>
        <dbReference type="Proteomes" id="UP001549691"/>
    </source>
</evidence>
<evidence type="ECO:0000256" key="4">
    <source>
        <dbReference type="ARBA" id="ARBA00022519"/>
    </source>
</evidence>
<dbReference type="InterPro" id="IPR000620">
    <property type="entry name" value="EamA_dom"/>
</dbReference>
<name>A0ABV2TNI6_9RHOO</name>
<evidence type="ECO:0000256" key="9">
    <source>
        <dbReference type="ARBA" id="ARBA00023098"/>
    </source>
</evidence>
<keyword evidence="6 11" id="KW-0812">Transmembrane</keyword>
<keyword evidence="9" id="KW-0443">Lipid metabolism</keyword>
<dbReference type="RefSeq" id="WP_354601949.1">
    <property type="nucleotide sequence ID" value="NZ_JBEWZI010000017.1"/>
</dbReference>
<protein>
    <submittedName>
        <fullName evidence="13">EamA family transporter</fullName>
    </submittedName>
</protein>
<evidence type="ECO:0000259" key="12">
    <source>
        <dbReference type="Pfam" id="PF00892"/>
    </source>
</evidence>
<feature type="domain" description="EamA" evidence="12">
    <location>
        <begin position="40"/>
        <end position="119"/>
    </location>
</feature>
<reference evidence="13 14" key="1">
    <citation type="submission" date="2024-07" db="EMBL/GenBank/DDBJ databases">
        <title>Uliginosibacterium flavum JJ3220;KACC:17644.</title>
        <authorList>
            <person name="Kim M.K."/>
        </authorList>
    </citation>
    <scope>NUCLEOTIDE SEQUENCE [LARGE SCALE GENOMIC DNA]</scope>
    <source>
        <strain evidence="13 14">KACC:17644</strain>
    </source>
</reference>
<evidence type="ECO:0000256" key="3">
    <source>
        <dbReference type="ARBA" id="ARBA00022516"/>
    </source>
</evidence>
<evidence type="ECO:0000256" key="2">
    <source>
        <dbReference type="ARBA" id="ARBA00022475"/>
    </source>
</evidence>
<keyword evidence="5" id="KW-0441">Lipid A biosynthesis</keyword>
<evidence type="ECO:0000256" key="5">
    <source>
        <dbReference type="ARBA" id="ARBA00022556"/>
    </source>
</evidence>
<gene>
    <name evidence="13" type="ORF">ABXR19_14985</name>
</gene>
<keyword evidence="8 11" id="KW-1133">Transmembrane helix</keyword>
<dbReference type="InterPro" id="IPR037185">
    <property type="entry name" value="EmrE-like"/>
</dbReference>
<evidence type="ECO:0000256" key="1">
    <source>
        <dbReference type="ARBA" id="ARBA00004651"/>
    </source>
</evidence>
<evidence type="ECO:0000256" key="8">
    <source>
        <dbReference type="ARBA" id="ARBA00022989"/>
    </source>
</evidence>
<dbReference type="InterPro" id="IPR000390">
    <property type="entry name" value="Small_drug/metabolite_transptr"/>
</dbReference>
<evidence type="ECO:0000256" key="11">
    <source>
        <dbReference type="SAM" id="Phobius"/>
    </source>
</evidence>
<feature type="transmembrane region" description="Helical" evidence="11">
    <location>
        <begin position="41"/>
        <end position="67"/>
    </location>
</feature>
<dbReference type="SUPFAM" id="SSF103481">
    <property type="entry name" value="Multidrug resistance efflux transporter EmrE"/>
    <property type="match status" value="1"/>
</dbReference>
<keyword evidence="14" id="KW-1185">Reference proteome</keyword>
<dbReference type="Pfam" id="PF00892">
    <property type="entry name" value="EamA"/>
    <property type="match status" value="1"/>
</dbReference>
<evidence type="ECO:0000256" key="10">
    <source>
        <dbReference type="ARBA" id="ARBA00023136"/>
    </source>
</evidence>
<feature type="transmembrane region" description="Helical" evidence="11">
    <location>
        <begin position="74"/>
        <end position="96"/>
    </location>
</feature>
<dbReference type="EMBL" id="JBEWZI010000017">
    <property type="protein sequence ID" value="MET7015491.1"/>
    <property type="molecule type" value="Genomic_DNA"/>
</dbReference>
<dbReference type="PANTHER" id="PTHR30561:SF9">
    <property type="entry name" value="4-AMINO-4-DEOXY-L-ARABINOSE-PHOSPHOUNDECAPRENOL FLIPPASE SUBUNIT ARNF-RELATED"/>
    <property type="match status" value="1"/>
</dbReference>
<dbReference type="Gene3D" id="1.10.3730.20">
    <property type="match status" value="1"/>
</dbReference>
<evidence type="ECO:0000256" key="6">
    <source>
        <dbReference type="ARBA" id="ARBA00022692"/>
    </source>
</evidence>
<keyword evidence="4" id="KW-0997">Cell inner membrane</keyword>
<evidence type="ECO:0000313" key="13">
    <source>
        <dbReference type="EMBL" id="MET7015491.1"/>
    </source>
</evidence>
<comment type="subcellular location">
    <subcellularLocation>
        <location evidence="1">Cell membrane</location>
        <topology evidence="1">Multi-pass membrane protein</topology>
    </subcellularLocation>
</comment>
<keyword evidence="3" id="KW-0444">Lipid biosynthesis</keyword>
<evidence type="ECO:0000256" key="7">
    <source>
        <dbReference type="ARBA" id="ARBA00022985"/>
    </source>
</evidence>